<dbReference type="InterPro" id="IPR004879">
    <property type="entry name" value="Ssp411-like_TRX"/>
</dbReference>
<organism evidence="2">
    <name type="scientific">hydrothermal vent metagenome</name>
    <dbReference type="NCBI Taxonomy" id="652676"/>
    <lineage>
        <taxon>unclassified sequences</taxon>
        <taxon>metagenomes</taxon>
        <taxon>ecological metagenomes</taxon>
    </lineage>
</organism>
<sequence length="147" mass="16975">MQRRLIRLHLFGLLFLLANPGQAIEQATEITWQAWSPEIFAQAKKENKLILLDLGAKWCNWCKKMDTVTYRNQQVVNVINENYIAVRADVDQHPELAQRYKNYGPPTTVVYNSTGTEIIKRPGYMEAQILYWMLDTVAADPDPAAHR</sequence>
<protein>
    <recommendedName>
        <fullName evidence="1">Spermatogenesis-associated protein 20-like TRX domain-containing protein</fullName>
    </recommendedName>
</protein>
<reference evidence="2" key="1">
    <citation type="submission" date="2018-06" db="EMBL/GenBank/DDBJ databases">
        <authorList>
            <person name="Zhirakovskaya E."/>
        </authorList>
    </citation>
    <scope>NUCLEOTIDE SEQUENCE</scope>
</reference>
<dbReference type="InterPro" id="IPR036249">
    <property type="entry name" value="Thioredoxin-like_sf"/>
</dbReference>
<dbReference type="PANTHER" id="PTHR42899">
    <property type="entry name" value="SPERMATOGENESIS-ASSOCIATED PROTEIN 20"/>
    <property type="match status" value="1"/>
</dbReference>
<dbReference type="Pfam" id="PF03190">
    <property type="entry name" value="Thioredox_DsbH"/>
    <property type="match status" value="1"/>
</dbReference>
<dbReference type="SUPFAM" id="SSF52833">
    <property type="entry name" value="Thioredoxin-like"/>
    <property type="match status" value="1"/>
</dbReference>
<name>A0A3B1BC20_9ZZZZ</name>
<dbReference type="InterPro" id="IPR024705">
    <property type="entry name" value="Ssp411"/>
</dbReference>
<accession>A0A3B1BC20</accession>
<proteinExistence type="predicted"/>
<evidence type="ECO:0000259" key="1">
    <source>
        <dbReference type="Pfam" id="PF03190"/>
    </source>
</evidence>
<dbReference type="EMBL" id="UOFY01000037">
    <property type="protein sequence ID" value="VAX09464.1"/>
    <property type="molecule type" value="Genomic_DNA"/>
</dbReference>
<evidence type="ECO:0000313" key="2">
    <source>
        <dbReference type="EMBL" id="VAX09464.1"/>
    </source>
</evidence>
<dbReference type="PANTHER" id="PTHR42899:SF1">
    <property type="entry name" value="SPERMATOGENESIS-ASSOCIATED PROTEIN 20"/>
    <property type="match status" value="1"/>
</dbReference>
<gene>
    <name evidence="2" type="ORF">MNBD_GAMMA25-2087</name>
</gene>
<feature type="domain" description="Spermatogenesis-associated protein 20-like TRX" evidence="1">
    <location>
        <begin position="27"/>
        <end position="103"/>
    </location>
</feature>
<dbReference type="Gene3D" id="3.40.30.10">
    <property type="entry name" value="Glutaredoxin"/>
    <property type="match status" value="1"/>
</dbReference>
<dbReference type="AlphaFoldDB" id="A0A3B1BC20"/>